<name>A0A1Q2L4F9_9BACL</name>
<dbReference type="AlphaFoldDB" id="A0A1Q2L4F9"/>
<dbReference type="Proteomes" id="UP000188184">
    <property type="component" value="Plasmid unnamed1"/>
</dbReference>
<keyword evidence="1" id="KW-0614">Plasmid</keyword>
<dbReference type="RefSeq" id="WP_077591160.1">
    <property type="nucleotide sequence ID" value="NZ_CP019641.1"/>
</dbReference>
<evidence type="ECO:0000313" key="1">
    <source>
        <dbReference type="EMBL" id="AQQ55301.1"/>
    </source>
</evidence>
<protein>
    <submittedName>
        <fullName evidence="1">Uncharacterized protein</fullName>
    </submittedName>
</protein>
<proteinExistence type="predicted"/>
<dbReference type="OrthoDB" id="2452736at2"/>
<geneLocation type="plasmid" evidence="1 2">
    <name>unnamed1</name>
</geneLocation>
<keyword evidence="2" id="KW-1185">Reference proteome</keyword>
<evidence type="ECO:0000313" key="2">
    <source>
        <dbReference type="Proteomes" id="UP000188184"/>
    </source>
</evidence>
<organism evidence="1 2">
    <name type="scientific">Planococcus lenghuensis</name>
    <dbReference type="NCBI Taxonomy" id="2213202"/>
    <lineage>
        <taxon>Bacteria</taxon>
        <taxon>Bacillati</taxon>
        <taxon>Bacillota</taxon>
        <taxon>Bacilli</taxon>
        <taxon>Bacillales</taxon>
        <taxon>Caryophanaceae</taxon>
        <taxon>Planococcus</taxon>
    </lineage>
</organism>
<accession>A0A1Q2L4F9</accession>
<gene>
    <name evidence="1" type="ORF">B0X71_19175</name>
</gene>
<sequence length="172" mass="19716">MLLPATDLGLINSHLSSHDGLIKKVEKQLEQVEHPVLTELLKGKLELLHNHVKVMMEIIDPNKTDYTEVPPVKVLNESLKEKDLKTKSDLEIHLALEVKTSTQSMSIDNFFSALKMKTPKVKQTHIEMALQQVKLTNSLIEFLKENKAEVMPFSSQEEQQKVLDHFAHMRNE</sequence>
<reference evidence="1 2" key="1">
    <citation type="submission" date="2017-02" db="EMBL/GenBank/DDBJ databases">
        <title>The complete genomic sequence of a novel cold adapted crude oil-degrading bacterium Planococcus qaidamina Y42.</title>
        <authorList>
            <person name="Yang R."/>
        </authorList>
    </citation>
    <scope>NUCLEOTIDE SEQUENCE [LARGE SCALE GENOMIC DNA]</scope>
    <source>
        <strain evidence="1 2">Y42</strain>
        <plasmid evidence="1 2">unnamed1</plasmid>
    </source>
</reference>
<dbReference type="KEGG" id="pmar:B0X71_19175"/>
<dbReference type="EMBL" id="CP019641">
    <property type="protein sequence ID" value="AQQ55301.1"/>
    <property type="molecule type" value="Genomic_DNA"/>
</dbReference>